<evidence type="ECO:0000313" key="10">
    <source>
        <dbReference type="EMBL" id="TBU23455.1"/>
    </source>
</evidence>
<keyword evidence="5" id="KW-0146">Chitin degradation</keyword>
<dbReference type="Gene3D" id="2.10.10.20">
    <property type="entry name" value="Carbohydrate-binding module superfamily 5/12"/>
    <property type="match status" value="1"/>
</dbReference>
<evidence type="ECO:0000256" key="5">
    <source>
        <dbReference type="ARBA" id="ARBA00023024"/>
    </source>
</evidence>
<dbReference type="CDD" id="cd02877">
    <property type="entry name" value="GH18_hevamine_XipI_class_III"/>
    <property type="match status" value="1"/>
</dbReference>
<gene>
    <name evidence="10" type="ORF">BD311DRAFT_673895</name>
</gene>
<dbReference type="Proteomes" id="UP000292957">
    <property type="component" value="Unassembled WGS sequence"/>
</dbReference>
<dbReference type="SUPFAM" id="SSF51055">
    <property type="entry name" value="Carbohydrate binding domain"/>
    <property type="match status" value="1"/>
</dbReference>
<evidence type="ECO:0000256" key="4">
    <source>
        <dbReference type="ARBA" id="ARBA00022801"/>
    </source>
</evidence>
<dbReference type="GO" id="GO:0000272">
    <property type="term" value="P:polysaccharide catabolic process"/>
    <property type="evidence" value="ECO:0007669"/>
    <property type="project" value="UniProtKB-KW"/>
</dbReference>
<dbReference type="InterPro" id="IPR045321">
    <property type="entry name" value="Cts1-like"/>
</dbReference>
<comment type="catalytic activity">
    <reaction evidence="1">
        <text>Random endo-hydrolysis of N-acetyl-beta-D-glucosaminide (1-&gt;4)-beta-linkages in chitin and chitodextrins.</text>
        <dbReference type="EC" id="3.2.1.14"/>
    </reaction>
</comment>
<dbReference type="CDD" id="cd12215">
    <property type="entry name" value="ChiC_BD"/>
    <property type="match status" value="1"/>
</dbReference>
<dbReference type="OrthoDB" id="6020543at2759"/>
<keyword evidence="7" id="KW-0326">Glycosidase</keyword>
<dbReference type="SUPFAM" id="SSF51445">
    <property type="entry name" value="(Trans)glycosidases"/>
    <property type="match status" value="1"/>
</dbReference>
<keyword evidence="4 10" id="KW-0378">Hydrolase</keyword>
<reference evidence="10" key="1">
    <citation type="submission" date="2019-01" db="EMBL/GenBank/DDBJ databases">
        <title>Draft genome sequences of three monokaryotic isolates of the white-rot basidiomycete fungus Dichomitus squalens.</title>
        <authorList>
            <consortium name="DOE Joint Genome Institute"/>
            <person name="Lopez S.C."/>
            <person name="Andreopoulos B."/>
            <person name="Pangilinan J."/>
            <person name="Lipzen A."/>
            <person name="Riley R."/>
            <person name="Ahrendt S."/>
            <person name="Ng V."/>
            <person name="Barry K."/>
            <person name="Daum C."/>
            <person name="Grigoriev I.V."/>
            <person name="Hilden K.S."/>
            <person name="Makela M.R."/>
            <person name="de Vries R.P."/>
        </authorList>
    </citation>
    <scope>NUCLEOTIDE SEQUENCE [LARGE SCALE GENOMIC DNA]</scope>
    <source>
        <strain evidence="10">OM18370.1</strain>
    </source>
</reference>
<proteinExistence type="predicted"/>
<dbReference type="PROSITE" id="PS01095">
    <property type="entry name" value="GH18_1"/>
    <property type="match status" value="1"/>
</dbReference>
<evidence type="ECO:0000256" key="2">
    <source>
        <dbReference type="ARBA" id="ARBA00012729"/>
    </source>
</evidence>
<dbReference type="InterPro" id="IPR001579">
    <property type="entry name" value="Glyco_hydro_18_chit_AS"/>
</dbReference>
<evidence type="ECO:0000256" key="1">
    <source>
        <dbReference type="ARBA" id="ARBA00000822"/>
    </source>
</evidence>
<dbReference type="EMBL" id="ML143504">
    <property type="protein sequence ID" value="TBU23455.1"/>
    <property type="molecule type" value="Genomic_DNA"/>
</dbReference>
<dbReference type="GO" id="GO:0008843">
    <property type="term" value="F:endochitinase activity"/>
    <property type="evidence" value="ECO:0007669"/>
    <property type="project" value="UniProtKB-EC"/>
</dbReference>
<keyword evidence="8" id="KW-0624">Polysaccharide degradation</keyword>
<dbReference type="GO" id="GO:0006032">
    <property type="term" value="P:chitin catabolic process"/>
    <property type="evidence" value="ECO:0007669"/>
    <property type="project" value="UniProtKB-KW"/>
</dbReference>
<dbReference type="Gene3D" id="3.20.20.80">
    <property type="entry name" value="Glycosidases"/>
    <property type="match status" value="1"/>
</dbReference>
<evidence type="ECO:0000256" key="3">
    <source>
        <dbReference type="ARBA" id="ARBA00022669"/>
    </source>
</evidence>
<name>A0A4Q9M8R3_9APHY</name>
<feature type="domain" description="GH18" evidence="9">
    <location>
        <begin position="6"/>
        <end position="307"/>
    </location>
</feature>
<dbReference type="InterPro" id="IPR036573">
    <property type="entry name" value="CBM_sf_5/12"/>
</dbReference>
<dbReference type="GO" id="GO:0005576">
    <property type="term" value="C:extracellular region"/>
    <property type="evidence" value="ECO:0007669"/>
    <property type="project" value="InterPro"/>
</dbReference>
<organism evidence="10">
    <name type="scientific">Dichomitus squalens</name>
    <dbReference type="NCBI Taxonomy" id="114155"/>
    <lineage>
        <taxon>Eukaryota</taxon>
        <taxon>Fungi</taxon>
        <taxon>Dikarya</taxon>
        <taxon>Basidiomycota</taxon>
        <taxon>Agaricomycotina</taxon>
        <taxon>Agaricomycetes</taxon>
        <taxon>Polyporales</taxon>
        <taxon>Polyporaceae</taxon>
        <taxon>Dichomitus</taxon>
    </lineage>
</organism>
<dbReference type="PROSITE" id="PS51910">
    <property type="entry name" value="GH18_2"/>
    <property type="match status" value="1"/>
</dbReference>
<dbReference type="InterPro" id="IPR003610">
    <property type="entry name" value="CBM5/12"/>
</dbReference>
<evidence type="ECO:0000256" key="7">
    <source>
        <dbReference type="ARBA" id="ARBA00023295"/>
    </source>
</evidence>
<keyword evidence="6" id="KW-0119">Carbohydrate metabolism</keyword>
<dbReference type="AlphaFoldDB" id="A0A4Q9M8R3"/>
<sequence length="418" mass="44088">MSTNASLSLSYWGQNSYGATHTDTANFQKNLSYYCQDETIDAIPLAFLNVFFSTGNLPSLDLSNICNVVDDAVFSGTNLPDCLFMAADIQACQAAGKIVTLSLGGATGGAGFSSADEATSFGDTIWNLFLGGSNDTRPFGDAVLDGIDLDIEGGSTQYFDSFVNRIRSLASSASKQYYVTGAPQCPYPDAYMSTVLNAVAFDAVYVQFYNNYCGLPNFNDSNSWDFSSWDDWAKNTAVNKDVKIYIGAPASSTAANSGYVDASTLANIALETRSQYSSFGGVMLWDASQAYVNGRFDQAVKNAIRESDSIISSSAFATSASKVSGTTRVASAKFTTAATVDSCADIPAWVANVAYNSAQNVIHNGHLFTAKTLTAGSTPGSASSDWTDNGVCASYNAPIPTQTSAAQSALSPARSPTR</sequence>
<dbReference type="InterPro" id="IPR050542">
    <property type="entry name" value="Glycosyl_Hydrlase18_Chitinase"/>
</dbReference>
<keyword evidence="3" id="KW-0147">Chitin-binding</keyword>
<dbReference type="PANTHER" id="PTHR45708">
    <property type="entry name" value="ENDOCHITINASE"/>
    <property type="match status" value="1"/>
</dbReference>
<dbReference type="SMART" id="SM00495">
    <property type="entry name" value="ChtBD3"/>
    <property type="match status" value="1"/>
</dbReference>
<protein>
    <recommendedName>
        <fullName evidence="2">chitinase</fullName>
        <ecNumber evidence="2">3.2.1.14</ecNumber>
    </recommendedName>
</protein>
<evidence type="ECO:0000256" key="8">
    <source>
        <dbReference type="ARBA" id="ARBA00023326"/>
    </source>
</evidence>
<accession>A0A4Q9M8R3</accession>
<dbReference type="EC" id="3.2.1.14" evidence="2"/>
<evidence type="ECO:0000259" key="9">
    <source>
        <dbReference type="PROSITE" id="PS51910"/>
    </source>
</evidence>
<evidence type="ECO:0000256" key="6">
    <source>
        <dbReference type="ARBA" id="ARBA00023277"/>
    </source>
</evidence>
<dbReference type="InterPro" id="IPR001223">
    <property type="entry name" value="Glyco_hydro18_cat"/>
</dbReference>
<dbReference type="GO" id="GO:0008061">
    <property type="term" value="F:chitin binding"/>
    <property type="evidence" value="ECO:0007669"/>
    <property type="project" value="UniProtKB-KW"/>
</dbReference>
<dbReference type="InterPro" id="IPR017853">
    <property type="entry name" value="GH"/>
</dbReference>
<dbReference type="PANTHER" id="PTHR45708:SF49">
    <property type="entry name" value="ENDOCHITINASE"/>
    <property type="match status" value="1"/>
</dbReference>
<dbReference type="GO" id="GO:0030246">
    <property type="term" value="F:carbohydrate binding"/>
    <property type="evidence" value="ECO:0007669"/>
    <property type="project" value="InterPro"/>
</dbReference>